<evidence type="ECO:0000313" key="3">
    <source>
        <dbReference type="EMBL" id="KAJ8603362.1"/>
    </source>
</evidence>
<keyword evidence="1" id="KW-0539">Nucleus</keyword>
<keyword evidence="1" id="KW-0678">Repressor</keyword>
<sequence length="245" mass="27226">MKLLENPRLAAMTAFLTDRPVSERILSGRVEAFSCKRAGEDKKLSKKLEAQYNDELETSPSQQQQSPLGTLEDASTRRLLIDLISTMNASFPDHDFSSLRPDQFTRAHYQVVSRSINRHLSELGTEVLEELWAAAEEAVQLNECEVYSYVPDLDSDPFSADGIIWSFNYFFFNKSLKRIVYLTCVARPRYRETTTATTKGGRGGGGAATTRGDDNAVPSDDDDVADDDMAAAAAVDEQHFLADDP</sequence>
<dbReference type="Proteomes" id="UP001230188">
    <property type="component" value="Unassembled WGS sequence"/>
</dbReference>
<protein>
    <recommendedName>
        <fullName evidence="1">Repressor of RNA polymerase III transcription</fullName>
    </recommendedName>
</protein>
<feature type="region of interest" description="Disordered" evidence="2">
    <location>
        <begin position="194"/>
        <end position="227"/>
    </location>
</feature>
<evidence type="ECO:0000313" key="4">
    <source>
        <dbReference type="Proteomes" id="UP001230188"/>
    </source>
</evidence>
<dbReference type="EMBL" id="JAQMWT010000356">
    <property type="protein sequence ID" value="KAJ8603362.1"/>
    <property type="molecule type" value="Genomic_DNA"/>
</dbReference>
<evidence type="ECO:0000256" key="1">
    <source>
        <dbReference type="PIRNR" id="PIRNR037240"/>
    </source>
</evidence>
<dbReference type="InterPro" id="IPR038564">
    <property type="entry name" value="Maf1_sf"/>
</dbReference>
<dbReference type="AlphaFoldDB" id="A0AAD7UE38"/>
<keyword evidence="4" id="KW-1185">Reference proteome</keyword>
<comment type="subcellular location">
    <subcellularLocation>
        <location evidence="1">Nucleus</location>
    </subcellularLocation>
</comment>
<dbReference type="InterPro" id="IPR015257">
    <property type="entry name" value="Maf1"/>
</dbReference>
<keyword evidence="1" id="KW-0804">Transcription</keyword>
<accession>A0AAD7UE38</accession>
<dbReference type="PANTHER" id="PTHR22504">
    <property type="entry name" value="REPRESSOR OF RNA POLYMERASE III TRANSCRIPTION MAF1"/>
    <property type="match status" value="1"/>
</dbReference>
<dbReference type="GO" id="GO:0005634">
    <property type="term" value="C:nucleus"/>
    <property type="evidence" value="ECO:0007669"/>
    <property type="project" value="UniProtKB-SubCell"/>
</dbReference>
<gene>
    <name evidence="3" type="ORF">CTAYLR_004297</name>
</gene>
<dbReference type="Gene3D" id="3.40.1000.50">
    <property type="entry name" value="Repressor of RNA polymerase III transcription Maf1"/>
    <property type="match status" value="1"/>
</dbReference>
<dbReference type="GO" id="GO:0000994">
    <property type="term" value="F:RNA polymerase III core binding"/>
    <property type="evidence" value="ECO:0007669"/>
    <property type="project" value="TreeGrafter"/>
</dbReference>
<name>A0AAD7UE38_9STRA</name>
<dbReference type="PANTHER" id="PTHR22504:SF0">
    <property type="entry name" value="REPRESSOR OF RNA POLYMERASE III TRANSCRIPTION MAF1 HOMOLOG"/>
    <property type="match status" value="1"/>
</dbReference>
<evidence type="ECO:0000256" key="2">
    <source>
        <dbReference type="SAM" id="MobiDB-lite"/>
    </source>
</evidence>
<dbReference type="Pfam" id="PF09174">
    <property type="entry name" value="Maf1"/>
    <property type="match status" value="1"/>
</dbReference>
<dbReference type="GO" id="GO:0016480">
    <property type="term" value="P:negative regulation of transcription by RNA polymerase III"/>
    <property type="evidence" value="ECO:0007669"/>
    <property type="project" value="UniProtKB-UniRule"/>
</dbReference>
<comment type="caution">
    <text evidence="3">The sequence shown here is derived from an EMBL/GenBank/DDBJ whole genome shotgun (WGS) entry which is preliminary data.</text>
</comment>
<proteinExistence type="inferred from homology"/>
<organism evidence="3 4">
    <name type="scientific">Chrysophaeum taylorii</name>
    <dbReference type="NCBI Taxonomy" id="2483200"/>
    <lineage>
        <taxon>Eukaryota</taxon>
        <taxon>Sar</taxon>
        <taxon>Stramenopiles</taxon>
        <taxon>Ochrophyta</taxon>
        <taxon>Pelagophyceae</taxon>
        <taxon>Pelagomonadales</taxon>
        <taxon>Pelagomonadaceae</taxon>
        <taxon>Chrysophaeum</taxon>
    </lineage>
</organism>
<dbReference type="PIRSF" id="PIRSF037240">
    <property type="entry name" value="RNA_polIII_Trep_MAF1"/>
    <property type="match status" value="1"/>
</dbReference>
<reference evidence="3" key="1">
    <citation type="submission" date="2023-01" db="EMBL/GenBank/DDBJ databases">
        <title>Metagenome sequencing of chrysophaentin producing Chrysophaeum taylorii.</title>
        <authorList>
            <person name="Davison J."/>
            <person name="Bewley C."/>
        </authorList>
    </citation>
    <scope>NUCLEOTIDE SEQUENCE</scope>
    <source>
        <strain evidence="3">NIES-1699</strain>
    </source>
</reference>
<keyword evidence="1" id="KW-0805">Transcription regulation</keyword>
<comment type="similarity">
    <text evidence="1">Belongs to the MAF1 family.</text>
</comment>